<dbReference type="OrthoDB" id="19309at10239"/>
<dbReference type="EMBL" id="HM071924">
    <property type="protein sequence ID" value="ADI55579.1"/>
    <property type="molecule type" value="Genomic_DNA"/>
</dbReference>
<evidence type="ECO:0000313" key="2">
    <source>
        <dbReference type="Proteomes" id="UP000201129"/>
    </source>
</evidence>
<keyword evidence="2" id="KW-1185">Reference proteome</keyword>
<accession>D7RMR3</accession>
<organism evidence="1 2">
    <name type="scientific">Escherichia phage IME08</name>
    <dbReference type="NCBI Taxonomy" id="698728"/>
    <lineage>
        <taxon>Viruses</taxon>
        <taxon>Duplodnaviria</taxon>
        <taxon>Heunggongvirae</taxon>
        <taxon>Uroviricota</taxon>
        <taxon>Caudoviricetes</taxon>
        <taxon>Pantevenvirales</taxon>
        <taxon>Straboviridae</taxon>
        <taxon>Tevenvirinae</taxon>
        <taxon>Dhakavirus</taxon>
        <taxon>Dhakavirus ime08</taxon>
    </lineage>
</organism>
<dbReference type="KEGG" id="vg:9384610"/>
<protein>
    <submittedName>
        <fullName evidence="1">Uncharacterized protein</fullName>
    </submittedName>
</protein>
<dbReference type="Proteomes" id="UP000201129">
    <property type="component" value="Segment"/>
</dbReference>
<reference evidence="1 2" key="2">
    <citation type="journal article" date="2011" name="Virol. J.">
        <title>Sequence characteristics of T4-like bacteriophage IME08 benome termini revealed by high throughput sequencing.</title>
        <authorList>
            <person name="Jiang X."/>
            <person name="Jiang H."/>
            <person name="Li C."/>
            <person name="Wang S."/>
            <person name="Mi Z."/>
            <person name="An X."/>
            <person name="Chen J."/>
            <person name="Tong Y."/>
        </authorList>
    </citation>
    <scope>NUCLEOTIDE SEQUENCE [LARGE SCALE GENOMIC DNA]</scope>
</reference>
<sequence length="108" mass="12164">MFTYAMDGVTIFLSTNEENKMDIKLYYAKHKVTGTVVAAMYDASGEGDDITTELSLSECKFLRPLIASKEDLQKLIDGKLDNVDGIDILYDLRTALYRGLIEIKEVVF</sequence>
<evidence type="ECO:0000313" key="1">
    <source>
        <dbReference type="EMBL" id="ADI55579.1"/>
    </source>
</evidence>
<name>D7RMR3_9CAUD</name>
<proteinExistence type="predicted"/>
<dbReference type="GeneID" id="9384610"/>
<dbReference type="RefSeq" id="YP_003734400.1">
    <property type="nucleotide sequence ID" value="NC_014260.1"/>
</dbReference>
<reference evidence="1 2" key="1">
    <citation type="journal article" date="2011" name="Arch. Virol.">
        <title>The complete genome sequence of a novel T4-like bacteriophage, IME08.</title>
        <authorList>
            <person name="Jiang H."/>
            <person name="Jiang X."/>
            <person name="Wang S."/>
            <person name="Li C."/>
            <person name="Chen B."/>
            <person name="An X."/>
            <person name="Mi Z."/>
            <person name="Chen J."/>
            <person name="Tong Y."/>
        </authorList>
    </citation>
    <scope>NUCLEOTIDE SEQUENCE [LARGE SCALE GENOMIC DNA]</scope>
</reference>